<evidence type="ECO:0000313" key="5">
    <source>
        <dbReference type="Proteomes" id="UP000278632"/>
    </source>
</evidence>
<dbReference type="InterPro" id="IPR014048">
    <property type="entry name" value="MethylDNA_cys_MeTrfase_DNA-bd"/>
</dbReference>
<feature type="domain" description="Methylated-DNA-[protein]-cysteine S-methyltransferase DNA binding" evidence="2">
    <location>
        <begin position="75"/>
        <end position="154"/>
    </location>
</feature>
<dbReference type="Pfam" id="PF02870">
    <property type="entry name" value="Methyltransf_1N"/>
    <property type="match status" value="1"/>
</dbReference>
<keyword evidence="1" id="KW-0227">DNA damage</keyword>
<dbReference type="GO" id="GO:0003908">
    <property type="term" value="F:methylated-DNA-[protein]-cysteine S-methyltransferase activity"/>
    <property type="evidence" value="ECO:0007669"/>
    <property type="project" value="InterPro"/>
</dbReference>
<dbReference type="InterPro" id="IPR008332">
    <property type="entry name" value="MethylG_MeTrfase_N"/>
</dbReference>
<keyword evidence="4" id="KW-0808">Transferase</keyword>
<dbReference type="Proteomes" id="UP000278632">
    <property type="component" value="Unassembled WGS sequence"/>
</dbReference>
<keyword evidence="4" id="KW-0489">Methyltransferase</keyword>
<dbReference type="RefSeq" id="WP_123191416.1">
    <property type="nucleotide sequence ID" value="NZ_QICD01000002.1"/>
</dbReference>
<dbReference type="SUPFAM" id="SSF46767">
    <property type="entry name" value="Methylated DNA-protein cysteine methyltransferase, C-terminal domain"/>
    <property type="match status" value="1"/>
</dbReference>
<dbReference type="AlphaFoldDB" id="A0A3N0BJN9"/>
<feature type="domain" description="Methylguanine DNA methyltransferase ribonuclease-like" evidence="3">
    <location>
        <begin position="8"/>
        <end position="70"/>
    </location>
</feature>
<dbReference type="Pfam" id="PF01035">
    <property type="entry name" value="DNA_binding_1"/>
    <property type="match status" value="1"/>
</dbReference>
<sequence length="158" mass="17165">MASSTGMYFAYRTPHGPITIRTSDRGVTHVAFGDMALSGIRHPSQLATRTANELLEYFAGKRTFFDIPIDAEGSAFQRAVWSELARIPYGASRTTTEVATLMGKPGSYRSVGAAVKKNPLAILVPDHRVVGSDGRPIGADASARLKRALLDMERKRLT</sequence>
<dbReference type="CDD" id="cd06445">
    <property type="entry name" value="ATase"/>
    <property type="match status" value="1"/>
</dbReference>
<protein>
    <submittedName>
        <fullName evidence="4">Cysteine methyltransferase</fullName>
    </submittedName>
</protein>
<dbReference type="InterPro" id="IPR036631">
    <property type="entry name" value="MGMT_N_sf"/>
</dbReference>
<proteinExistence type="predicted"/>
<accession>A0A3N0BJN9</accession>
<comment type="caution">
    <text evidence="4">The sequence shown here is derived from an EMBL/GenBank/DDBJ whole genome shotgun (WGS) entry which is preliminary data.</text>
</comment>
<dbReference type="PANTHER" id="PTHR10815:SF13">
    <property type="entry name" value="METHYLATED-DNA--PROTEIN-CYSTEINE METHYLTRANSFERASE"/>
    <property type="match status" value="1"/>
</dbReference>
<dbReference type="GO" id="GO:0006281">
    <property type="term" value="P:DNA repair"/>
    <property type="evidence" value="ECO:0007669"/>
    <property type="project" value="InterPro"/>
</dbReference>
<reference evidence="5" key="1">
    <citation type="submission" date="2018-05" db="EMBL/GenBank/DDBJ databases">
        <title>Genome Sequencing of selected type strains of the family Eggerthellaceae.</title>
        <authorList>
            <person name="Danylec N."/>
            <person name="Stoll D.A."/>
            <person name="Doetsch A."/>
            <person name="Huch M."/>
        </authorList>
    </citation>
    <scope>NUCLEOTIDE SEQUENCE [LARGE SCALE GENOMIC DNA]</scope>
    <source>
        <strain evidence="5">DSM 16106</strain>
    </source>
</reference>
<dbReference type="PANTHER" id="PTHR10815">
    <property type="entry name" value="METHYLATED-DNA--PROTEIN-CYSTEINE METHYLTRANSFERASE"/>
    <property type="match status" value="1"/>
</dbReference>
<organism evidence="4 5">
    <name type="scientific">Paraeggerthella hongkongensis</name>
    <dbReference type="NCBI Taxonomy" id="230658"/>
    <lineage>
        <taxon>Bacteria</taxon>
        <taxon>Bacillati</taxon>
        <taxon>Actinomycetota</taxon>
        <taxon>Coriobacteriia</taxon>
        <taxon>Eggerthellales</taxon>
        <taxon>Eggerthellaceae</taxon>
        <taxon>Paraeggerthella</taxon>
    </lineage>
</organism>
<evidence type="ECO:0000259" key="2">
    <source>
        <dbReference type="Pfam" id="PF01035"/>
    </source>
</evidence>
<dbReference type="GO" id="GO:0032259">
    <property type="term" value="P:methylation"/>
    <property type="evidence" value="ECO:0007669"/>
    <property type="project" value="UniProtKB-KW"/>
</dbReference>
<dbReference type="InterPro" id="IPR036388">
    <property type="entry name" value="WH-like_DNA-bd_sf"/>
</dbReference>
<dbReference type="SUPFAM" id="SSF53155">
    <property type="entry name" value="Methylated DNA-protein cysteine methyltransferase domain"/>
    <property type="match status" value="1"/>
</dbReference>
<keyword evidence="5" id="KW-1185">Reference proteome</keyword>
<dbReference type="NCBIfam" id="TIGR00589">
    <property type="entry name" value="ogt"/>
    <property type="match status" value="1"/>
</dbReference>
<dbReference type="InterPro" id="IPR036217">
    <property type="entry name" value="MethylDNA_cys_MeTrfase_DNAb"/>
</dbReference>
<gene>
    <name evidence="4" type="ORF">DMP08_02550</name>
</gene>
<dbReference type="EMBL" id="QICD01000002">
    <property type="protein sequence ID" value="RNL48504.1"/>
    <property type="molecule type" value="Genomic_DNA"/>
</dbReference>
<name>A0A3N0BJN9_9ACTN</name>
<dbReference type="OrthoDB" id="9811249at2"/>
<evidence type="ECO:0000256" key="1">
    <source>
        <dbReference type="ARBA" id="ARBA00022763"/>
    </source>
</evidence>
<evidence type="ECO:0000313" key="4">
    <source>
        <dbReference type="EMBL" id="RNL48504.1"/>
    </source>
</evidence>
<dbReference type="Gene3D" id="1.10.10.10">
    <property type="entry name" value="Winged helix-like DNA-binding domain superfamily/Winged helix DNA-binding domain"/>
    <property type="match status" value="1"/>
</dbReference>
<evidence type="ECO:0000259" key="3">
    <source>
        <dbReference type="Pfam" id="PF02870"/>
    </source>
</evidence>
<dbReference type="Gene3D" id="3.30.160.70">
    <property type="entry name" value="Methylated DNA-protein cysteine methyltransferase domain"/>
    <property type="match status" value="1"/>
</dbReference>